<gene>
    <name evidence="2" type="ORF">HD595_007744</name>
</gene>
<evidence type="ECO:0000313" key="3">
    <source>
        <dbReference type="Proteomes" id="UP001320766"/>
    </source>
</evidence>
<keyword evidence="2" id="KW-0560">Oxidoreductase</keyword>
<dbReference type="InterPro" id="IPR020843">
    <property type="entry name" value="ER"/>
</dbReference>
<comment type="caution">
    <text evidence="2">The sequence shown here is derived from an EMBL/GenBank/DDBJ whole genome shotgun (WGS) entry which is preliminary data.</text>
</comment>
<organism evidence="2 3">
    <name type="scientific">Nonomuraea roseoviolacea subsp. carminata</name>
    <dbReference type="NCBI Taxonomy" id="160689"/>
    <lineage>
        <taxon>Bacteria</taxon>
        <taxon>Bacillati</taxon>
        <taxon>Actinomycetota</taxon>
        <taxon>Actinomycetes</taxon>
        <taxon>Streptosporangiales</taxon>
        <taxon>Streptosporangiaceae</taxon>
        <taxon>Nonomuraea</taxon>
    </lineage>
</organism>
<dbReference type="InterPro" id="IPR011032">
    <property type="entry name" value="GroES-like_sf"/>
</dbReference>
<dbReference type="Proteomes" id="UP001320766">
    <property type="component" value="Unassembled WGS sequence"/>
</dbReference>
<dbReference type="RefSeq" id="WP_253778083.1">
    <property type="nucleotide sequence ID" value="NZ_BAAAVE010000047.1"/>
</dbReference>
<dbReference type="InterPro" id="IPR036291">
    <property type="entry name" value="NAD(P)-bd_dom_sf"/>
</dbReference>
<reference evidence="2 3" key="1">
    <citation type="submission" date="2022-06" db="EMBL/GenBank/DDBJ databases">
        <title>Sequencing the genomes of 1000 actinobacteria strains.</title>
        <authorList>
            <person name="Klenk H.-P."/>
        </authorList>
    </citation>
    <scope>NUCLEOTIDE SEQUENCE [LARGE SCALE GENOMIC DNA]</scope>
    <source>
        <strain evidence="2 3">DSM 44170</strain>
    </source>
</reference>
<proteinExistence type="predicted"/>
<protein>
    <submittedName>
        <fullName evidence="2">NADPH2:quinone reductase</fullName>
        <ecNumber evidence="2">1.6.5.5</ecNumber>
    </submittedName>
</protein>
<sequence length="326" mass="33434">MRSVVLPEFGPPDRLRVADVPEPRPGEGQVTVRVAAIGVQFLETQIRSGAMRSALGGAPLPVVLGKEIAGRVAEVGPGGDPGLVGTRVLASTQGTGGYAEAAAVPADSLIPVPAGLDLEDAVALYRYGATAQGLVRAARVTAGDRVLVLAAAGAVGMVLVQVLKRAGATVVGAARGEHKLALVRELGADHAVDYSLPGWPDLVRRAVGGSVEVVFDHVGGEPGRASLDLLTPGSGRQVVFGLSSGRPLDVRPMELLGRGLTLTGFSSGLLWNRPALAHDLVTEVLGLAVRGHLTPVIGRRFPLERAADAHAAVEARGTVGKTLLIP</sequence>
<dbReference type="SUPFAM" id="SSF50129">
    <property type="entry name" value="GroES-like"/>
    <property type="match status" value="1"/>
</dbReference>
<dbReference type="EMBL" id="JAMZEC010000001">
    <property type="protein sequence ID" value="MCP2351622.1"/>
    <property type="molecule type" value="Genomic_DNA"/>
</dbReference>
<evidence type="ECO:0000313" key="2">
    <source>
        <dbReference type="EMBL" id="MCP2351622.1"/>
    </source>
</evidence>
<keyword evidence="3" id="KW-1185">Reference proteome</keyword>
<dbReference type="SMART" id="SM00829">
    <property type="entry name" value="PKS_ER"/>
    <property type="match status" value="1"/>
</dbReference>
<evidence type="ECO:0000259" key="1">
    <source>
        <dbReference type="SMART" id="SM00829"/>
    </source>
</evidence>
<name>A0ABT1KDG7_9ACTN</name>
<feature type="domain" description="Enoyl reductase (ER)" evidence="1">
    <location>
        <begin position="10"/>
        <end position="324"/>
    </location>
</feature>
<dbReference type="InterPro" id="IPR013154">
    <property type="entry name" value="ADH-like_N"/>
</dbReference>
<dbReference type="EC" id="1.6.5.5" evidence="2"/>
<dbReference type="Gene3D" id="3.90.180.10">
    <property type="entry name" value="Medium-chain alcohol dehydrogenases, catalytic domain"/>
    <property type="match status" value="1"/>
</dbReference>
<dbReference type="SUPFAM" id="SSF51735">
    <property type="entry name" value="NAD(P)-binding Rossmann-fold domains"/>
    <property type="match status" value="1"/>
</dbReference>
<dbReference type="InterPro" id="IPR051397">
    <property type="entry name" value="Zn-ADH-like_protein"/>
</dbReference>
<dbReference type="Pfam" id="PF00107">
    <property type="entry name" value="ADH_zinc_N"/>
    <property type="match status" value="1"/>
</dbReference>
<dbReference type="InterPro" id="IPR013149">
    <property type="entry name" value="ADH-like_C"/>
</dbReference>
<dbReference type="PANTHER" id="PTHR43677">
    <property type="entry name" value="SHORT-CHAIN DEHYDROGENASE/REDUCTASE"/>
    <property type="match status" value="1"/>
</dbReference>
<dbReference type="Pfam" id="PF08240">
    <property type="entry name" value="ADH_N"/>
    <property type="match status" value="1"/>
</dbReference>
<dbReference type="GO" id="GO:0003960">
    <property type="term" value="F:quinone reductase (NADPH) activity"/>
    <property type="evidence" value="ECO:0007669"/>
    <property type="project" value="UniProtKB-EC"/>
</dbReference>
<accession>A0ABT1KDG7</accession>
<dbReference type="PANTHER" id="PTHR43677:SF4">
    <property type="entry name" value="QUINONE OXIDOREDUCTASE-LIKE PROTEIN 2"/>
    <property type="match status" value="1"/>
</dbReference>
<dbReference type="Gene3D" id="3.40.50.720">
    <property type="entry name" value="NAD(P)-binding Rossmann-like Domain"/>
    <property type="match status" value="1"/>
</dbReference>